<dbReference type="RefSeq" id="WP_215732035.1">
    <property type="nucleotide sequence ID" value="NZ_QGGH01000001.1"/>
</dbReference>
<evidence type="ECO:0000259" key="2">
    <source>
        <dbReference type="Pfam" id="PF08279"/>
    </source>
</evidence>
<comment type="caution">
    <text evidence="3">The sequence shown here is derived from an EMBL/GenBank/DDBJ whole genome shotgun (WGS) entry which is preliminary data.</text>
</comment>
<dbReference type="InterPro" id="IPR013196">
    <property type="entry name" value="HTH_11"/>
</dbReference>
<evidence type="ECO:0000313" key="4">
    <source>
        <dbReference type="Proteomes" id="UP000245631"/>
    </source>
</evidence>
<sequence>MAYHRATKASEVLAMLGDHEVTTAPKLAAHLKVSERTIHRYIKDLRAGGAPIRGEAGTGFQLRRKPEGDTHG</sequence>
<dbReference type="Pfam" id="PF08279">
    <property type="entry name" value="HTH_11"/>
    <property type="match status" value="1"/>
</dbReference>
<dbReference type="AlphaFoldDB" id="A0A8E2WIK3"/>
<reference evidence="3 4" key="1">
    <citation type="submission" date="2018-05" db="EMBL/GenBank/DDBJ databases">
        <title>Genomic Encyclopedia of Type Strains, Phase IV (KMG-IV): sequencing the most valuable type-strain genomes for metagenomic binning, comparative biology and taxonomic classification.</title>
        <authorList>
            <person name="Goeker M."/>
        </authorList>
    </citation>
    <scope>NUCLEOTIDE SEQUENCE [LARGE SCALE GENOMIC DNA]</scope>
    <source>
        <strain evidence="3 4">DSM 2626</strain>
    </source>
</reference>
<dbReference type="Proteomes" id="UP000245631">
    <property type="component" value="Unassembled WGS sequence"/>
</dbReference>
<dbReference type="Gene3D" id="1.10.10.10">
    <property type="entry name" value="Winged helix-like DNA-binding domain superfamily/Winged helix DNA-binding domain"/>
    <property type="match status" value="1"/>
</dbReference>
<evidence type="ECO:0000313" key="3">
    <source>
        <dbReference type="EMBL" id="PWJ93594.1"/>
    </source>
</evidence>
<dbReference type="InterPro" id="IPR036390">
    <property type="entry name" value="WH_DNA-bd_sf"/>
</dbReference>
<feature type="region of interest" description="Disordered" evidence="1">
    <location>
        <begin position="53"/>
        <end position="72"/>
    </location>
</feature>
<proteinExistence type="predicted"/>
<evidence type="ECO:0000256" key="1">
    <source>
        <dbReference type="SAM" id="MobiDB-lite"/>
    </source>
</evidence>
<protein>
    <submittedName>
        <fullName evidence="3">HTH domain-containing protein</fullName>
    </submittedName>
</protein>
<gene>
    <name evidence="3" type="ORF">C8D77_101273</name>
</gene>
<dbReference type="InterPro" id="IPR036388">
    <property type="entry name" value="WH-like_DNA-bd_sf"/>
</dbReference>
<dbReference type="GeneID" id="61049625"/>
<dbReference type="EMBL" id="QGGH01000001">
    <property type="protein sequence ID" value="PWJ93594.1"/>
    <property type="molecule type" value="Genomic_DNA"/>
</dbReference>
<organism evidence="3 4">
    <name type="scientific">Rhizobium loti</name>
    <name type="common">Mesorhizobium loti</name>
    <dbReference type="NCBI Taxonomy" id="381"/>
    <lineage>
        <taxon>Bacteria</taxon>
        <taxon>Pseudomonadati</taxon>
        <taxon>Pseudomonadota</taxon>
        <taxon>Alphaproteobacteria</taxon>
        <taxon>Hyphomicrobiales</taxon>
        <taxon>Phyllobacteriaceae</taxon>
        <taxon>Mesorhizobium</taxon>
    </lineage>
</organism>
<feature type="domain" description="Helix-turn-helix type 11" evidence="2">
    <location>
        <begin position="10"/>
        <end position="61"/>
    </location>
</feature>
<dbReference type="SUPFAM" id="SSF46785">
    <property type="entry name" value="Winged helix' DNA-binding domain"/>
    <property type="match status" value="1"/>
</dbReference>
<name>A0A8E2WIK3_RHILI</name>
<accession>A0A8E2WIK3</accession>